<gene>
    <name evidence="6" type="ORF">GCM10010995_07950</name>
</gene>
<evidence type="ECO:0000313" key="6">
    <source>
        <dbReference type="EMBL" id="GGF93232.1"/>
    </source>
</evidence>
<dbReference type="PANTHER" id="PTHR11070:SF17">
    <property type="entry name" value="DNA HELICASE IV"/>
    <property type="match status" value="1"/>
</dbReference>
<dbReference type="OrthoDB" id="7211215at2"/>
<dbReference type="InterPro" id="IPR014016">
    <property type="entry name" value="UvrD-like_ATP-bd"/>
</dbReference>
<dbReference type="GO" id="GO:0016787">
    <property type="term" value="F:hydrolase activity"/>
    <property type="evidence" value="ECO:0007669"/>
    <property type="project" value="UniProtKB-KW"/>
</dbReference>
<evidence type="ECO:0000259" key="5">
    <source>
        <dbReference type="Pfam" id="PF00580"/>
    </source>
</evidence>
<dbReference type="RefSeq" id="WP_117002157.1">
    <property type="nucleotide sequence ID" value="NZ_BMJS01000005.1"/>
</dbReference>
<keyword evidence="7" id="KW-1185">Reference proteome</keyword>
<dbReference type="GO" id="GO:0005829">
    <property type="term" value="C:cytosol"/>
    <property type="evidence" value="ECO:0007669"/>
    <property type="project" value="TreeGrafter"/>
</dbReference>
<keyword evidence="3" id="KW-0347">Helicase</keyword>
<comment type="caution">
    <text evidence="6">The sequence shown here is derived from an EMBL/GenBank/DDBJ whole genome shotgun (WGS) entry which is preliminary data.</text>
</comment>
<dbReference type="InterPro" id="IPR027417">
    <property type="entry name" value="P-loop_NTPase"/>
</dbReference>
<evidence type="ECO:0000256" key="2">
    <source>
        <dbReference type="ARBA" id="ARBA00022801"/>
    </source>
</evidence>
<evidence type="ECO:0000256" key="4">
    <source>
        <dbReference type="ARBA" id="ARBA00022840"/>
    </source>
</evidence>
<dbReference type="PANTHER" id="PTHR11070">
    <property type="entry name" value="UVRD / RECB / PCRA DNA HELICASE FAMILY MEMBER"/>
    <property type="match status" value="1"/>
</dbReference>
<dbReference type="Pfam" id="PF00580">
    <property type="entry name" value="UvrD-helicase"/>
    <property type="match status" value="1"/>
</dbReference>
<accession>A0A8J2Z3A8</accession>
<evidence type="ECO:0000256" key="3">
    <source>
        <dbReference type="ARBA" id="ARBA00022806"/>
    </source>
</evidence>
<dbReference type="Gene3D" id="3.40.50.300">
    <property type="entry name" value="P-loop containing nucleotide triphosphate hydrolases"/>
    <property type="match status" value="1"/>
</dbReference>
<dbReference type="GO" id="GO:0005524">
    <property type="term" value="F:ATP binding"/>
    <property type="evidence" value="ECO:0007669"/>
    <property type="project" value="UniProtKB-KW"/>
</dbReference>
<sequence length="486" mass="54461">MSVEAILGADKGTIVAPAGCGKTHLLCKALEYCQAKPYLVLTHTTAGVYALKKRLSFLGIPNKNFEVATIDGWAKKIADFFPVSCNITENINNKKKYYPMLRDNVYKYINTGNIFDIISASYSRLLVDEYQDCNLSQHNLICSLSNVLPTIVFGDPMQCIFNFNGDIANWSKDVIVKFPQIVVLNKPWRWINAKNEELGEWVLSCRENLINGSGINLKESPKSVQYYKFNSADSYKYRENLELQIKVQNNLIKTFKNESLLVIGSSTQPKKRFQYASSSYGIQVVETVDLDDIKTMISKLDNLSDNFSIAMQTINTLSETMCGVEKSKLDKRIPSLTKGTNRTEANAIEQAVMSVINNGSRESIRDLIITVEKDQKTRVYRSEALSIFKKSIDESIIKPNTTISRACEAVIEQRKHLGDNRIPPRAIGSTLLLKGLECDHSLILNTTEMLNNGNYKSGLNNLYVALSRASKSISIFSDSEILASTS</sequence>
<proteinExistence type="predicted"/>
<dbReference type="SUPFAM" id="SSF52540">
    <property type="entry name" value="P-loop containing nucleoside triphosphate hydrolases"/>
    <property type="match status" value="1"/>
</dbReference>
<dbReference type="Proteomes" id="UP000636949">
    <property type="component" value="Unassembled WGS sequence"/>
</dbReference>
<feature type="domain" description="UvrD-like helicase ATP-binding" evidence="5">
    <location>
        <begin position="114"/>
        <end position="165"/>
    </location>
</feature>
<protein>
    <recommendedName>
        <fullName evidence="5">UvrD-like helicase ATP-binding domain-containing protein</fullName>
    </recommendedName>
</protein>
<dbReference type="AlphaFoldDB" id="A0A8J2Z3A8"/>
<dbReference type="GO" id="GO:0043138">
    <property type="term" value="F:3'-5' DNA helicase activity"/>
    <property type="evidence" value="ECO:0007669"/>
    <property type="project" value="TreeGrafter"/>
</dbReference>
<keyword evidence="1" id="KW-0547">Nucleotide-binding</keyword>
<evidence type="ECO:0000313" key="7">
    <source>
        <dbReference type="Proteomes" id="UP000636949"/>
    </source>
</evidence>
<name>A0A8J2Z3A8_9GAMM</name>
<reference evidence="6" key="2">
    <citation type="submission" date="2020-09" db="EMBL/GenBank/DDBJ databases">
        <authorList>
            <person name="Sun Q."/>
            <person name="Zhou Y."/>
        </authorList>
    </citation>
    <scope>NUCLEOTIDE SEQUENCE</scope>
    <source>
        <strain evidence="6">CGMCC 1.15758</strain>
    </source>
</reference>
<evidence type="ECO:0000256" key="1">
    <source>
        <dbReference type="ARBA" id="ARBA00022741"/>
    </source>
</evidence>
<dbReference type="EMBL" id="BMJS01000005">
    <property type="protein sequence ID" value="GGF93232.1"/>
    <property type="molecule type" value="Genomic_DNA"/>
</dbReference>
<dbReference type="GO" id="GO:0003677">
    <property type="term" value="F:DNA binding"/>
    <property type="evidence" value="ECO:0007669"/>
    <property type="project" value="InterPro"/>
</dbReference>
<keyword evidence="4" id="KW-0067">ATP-binding</keyword>
<organism evidence="6 7">
    <name type="scientific">Cysteiniphilum litorale</name>
    <dbReference type="NCBI Taxonomy" id="2056700"/>
    <lineage>
        <taxon>Bacteria</taxon>
        <taxon>Pseudomonadati</taxon>
        <taxon>Pseudomonadota</taxon>
        <taxon>Gammaproteobacteria</taxon>
        <taxon>Thiotrichales</taxon>
        <taxon>Fastidiosibacteraceae</taxon>
        <taxon>Cysteiniphilum</taxon>
    </lineage>
</organism>
<keyword evidence="2" id="KW-0378">Hydrolase</keyword>
<dbReference type="GO" id="GO:0000725">
    <property type="term" value="P:recombinational repair"/>
    <property type="evidence" value="ECO:0007669"/>
    <property type="project" value="TreeGrafter"/>
</dbReference>
<reference evidence="6" key="1">
    <citation type="journal article" date="2014" name="Int. J. Syst. Evol. Microbiol.">
        <title>Complete genome sequence of Corynebacterium casei LMG S-19264T (=DSM 44701T), isolated from a smear-ripened cheese.</title>
        <authorList>
            <consortium name="US DOE Joint Genome Institute (JGI-PGF)"/>
            <person name="Walter F."/>
            <person name="Albersmeier A."/>
            <person name="Kalinowski J."/>
            <person name="Ruckert C."/>
        </authorList>
    </citation>
    <scope>NUCLEOTIDE SEQUENCE</scope>
    <source>
        <strain evidence="6">CGMCC 1.15758</strain>
    </source>
</reference>
<dbReference type="InterPro" id="IPR000212">
    <property type="entry name" value="DNA_helicase_UvrD/REP"/>
</dbReference>